<dbReference type="RefSeq" id="WP_277734201.1">
    <property type="nucleotide sequence ID" value="NZ_CP120733.1"/>
</dbReference>
<name>A0ABY8EJ39_9FIRM</name>
<proteinExistence type="predicted"/>
<gene>
    <name evidence="1" type="ORF">P4S50_07795</name>
</gene>
<evidence type="ECO:0000313" key="1">
    <source>
        <dbReference type="EMBL" id="WFD11969.1"/>
    </source>
</evidence>
<keyword evidence="2" id="KW-1185">Reference proteome</keyword>
<accession>A0ABY8EJ39</accession>
<sequence length="97" mass="11667">MKKIFVFLLTSLLLFNLTGFTFCDKQEYIYTGYYNGMIDDNSIEVSSNNETLVLRLPAKLKSYFIQNILNENEYIEFKYSKNEYNQFILHYINFKNK</sequence>
<evidence type="ECO:0000313" key="2">
    <source>
        <dbReference type="Proteomes" id="UP001222800"/>
    </source>
</evidence>
<dbReference type="EMBL" id="CP120733">
    <property type="protein sequence ID" value="WFD11969.1"/>
    <property type="molecule type" value="Genomic_DNA"/>
</dbReference>
<organism evidence="1 2">
    <name type="scientific">Tepidibacter hydrothermalis</name>
    <dbReference type="NCBI Taxonomy" id="3036126"/>
    <lineage>
        <taxon>Bacteria</taxon>
        <taxon>Bacillati</taxon>
        <taxon>Bacillota</taxon>
        <taxon>Clostridia</taxon>
        <taxon>Peptostreptococcales</taxon>
        <taxon>Peptostreptococcaceae</taxon>
        <taxon>Tepidibacter</taxon>
    </lineage>
</organism>
<reference evidence="1 2" key="1">
    <citation type="submission" date="2023-03" db="EMBL/GenBank/DDBJ databases">
        <title>Complete genome sequence of Tepidibacter sp. SWIR-1, isolated from a deep-sea hydrothermal vent.</title>
        <authorList>
            <person name="Li X."/>
        </authorList>
    </citation>
    <scope>NUCLEOTIDE SEQUENCE [LARGE SCALE GENOMIC DNA]</scope>
    <source>
        <strain evidence="1 2">SWIR-1</strain>
    </source>
</reference>
<protein>
    <submittedName>
        <fullName evidence="1">Uncharacterized protein</fullName>
    </submittedName>
</protein>
<dbReference type="Proteomes" id="UP001222800">
    <property type="component" value="Chromosome"/>
</dbReference>